<sequence>MSNLLTFLYCSPFLSLLSYIYYQRFLHPLSKVPGPFLASITPLWLVYHSRALHRHHLEISLHKTYGPIVRLSPNEVSLSDPKNIKLVYGASSPFVKSRWYETIASKDPEGMNLLGESDMKKYHAQRRLIGPAFTTEAVKRREGLLDKPMGKFVAKMKEEGGKPVDLVKWMNILALDLLTEITFAESMDYISAGDDRDNAKDIDIFWQKVQWVGLVPDMWRRYTWTAEKLRNIGLPLLSEPTTHNLNVIKFYIAQLTSRAQSATTTSETHADIASDIARFAASHPNFKPQWAATTIVHIIAAGFDTLGMTLSACLGRIGRSQGCQTKLHAELDNARKEGQLDDSPAYEQVANLPYLHACLNEAMRLTTVIGVSLPRVVPTSGAVVEGHNIPAGTVIGANPWVVHRDQGIYGEDAEDFRPERYLEATRERKYEMDAHSLAFGGPSRSCPGRYLAWVTLTKAVAAIFLHFEIEVLEEADARRECGAEFREECFFVVKWYDVWVRFKAREGHSGTT</sequence>
<dbReference type="InterPro" id="IPR001128">
    <property type="entry name" value="Cyt_P450"/>
</dbReference>
<dbReference type="InterPro" id="IPR050121">
    <property type="entry name" value="Cytochrome_P450_monoxygenase"/>
</dbReference>
<proteinExistence type="inferred from homology"/>
<dbReference type="GO" id="GO:0016705">
    <property type="term" value="F:oxidoreductase activity, acting on paired donors, with incorporation or reduction of molecular oxygen"/>
    <property type="evidence" value="ECO:0007669"/>
    <property type="project" value="InterPro"/>
</dbReference>
<feature type="binding site" description="axial binding residue" evidence="5">
    <location>
        <position position="446"/>
    </location>
    <ligand>
        <name>heme</name>
        <dbReference type="ChEBI" id="CHEBI:30413"/>
    </ligand>
    <ligandPart>
        <name>Fe</name>
        <dbReference type="ChEBI" id="CHEBI:18248"/>
    </ligandPart>
</feature>
<evidence type="ECO:0000256" key="2">
    <source>
        <dbReference type="ARBA" id="ARBA00010617"/>
    </source>
</evidence>
<gene>
    <name evidence="6" type="ORF">BU16DRAFT_463192</name>
</gene>
<organism evidence="6 7">
    <name type="scientific">Lophium mytilinum</name>
    <dbReference type="NCBI Taxonomy" id="390894"/>
    <lineage>
        <taxon>Eukaryota</taxon>
        <taxon>Fungi</taxon>
        <taxon>Dikarya</taxon>
        <taxon>Ascomycota</taxon>
        <taxon>Pezizomycotina</taxon>
        <taxon>Dothideomycetes</taxon>
        <taxon>Pleosporomycetidae</taxon>
        <taxon>Mytilinidiales</taxon>
        <taxon>Mytilinidiaceae</taxon>
        <taxon>Lophium</taxon>
    </lineage>
</organism>
<dbReference type="EMBL" id="MU004190">
    <property type="protein sequence ID" value="KAF2494518.1"/>
    <property type="molecule type" value="Genomic_DNA"/>
</dbReference>
<dbReference type="Pfam" id="PF00067">
    <property type="entry name" value="p450"/>
    <property type="match status" value="1"/>
</dbReference>
<protein>
    <submittedName>
        <fullName evidence="6">Cytochrome P450</fullName>
    </submittedName>
</protein>
<evidence type="ECO:0000256" key="4">
    <source>
        <dbReference type="ARBA" id="ARBA00023004"/>
    </source>
</evidence>
<dbReference type="OrthoDB" id="3934656at2759"/>
<dbReference type="GO" id="GO:0004497">
    <property type="term" value="F:monooxygenase activity"/>
    <property type="evidence" value="ECO:0007669"/>
    <property type="project" value="InterPro"/>
</dbReference>
<keyword evidence="3 5" id="KW-0479">Metal-binding</keyword>
<dbReference type="GO" id="GO:0005506">
    <property type="term" value="F:iron ion binding"/>
    <property type="evidence" value="ECO:0007669"/>
    <property type="project" value="InterPro"/>
</dbReference>
<reference evidence="6" key="1">
    <citation type="journal article" date="2020" name="Stud. Mycol.">
        <title>101 Dothideomycetes genomes: a test case for predicting lifestyles and emergence of pathogens.</title>
        <authorList>
            <person name="Haridas S."/>
            <person name="Albert R."/>
            <person name="Binder M."/>
            <person name="Bloem J."/>
            <person name="Labutti K."/>
            <person name="Salamov A."/>
            <person name="Andreopoulos B."/>
            <person name="Baker S."/>
            <person name="Barry K."/>
            <person name="Bills G."/>
            <person name="Bluhm B."/>
            <person name="Cannon C."/>
            <person name="Castanera R."/>
            <person name="Culley D."/>
            <person name="Daum C."/>
            <person name="Ezra D."/>
            <person name="Gonzalez J."/>
            <person name="Henrissat B."/>
            <person name="Kuo A."/>
            <person name="Liang C."/>
            <person name="Lipzen A."/>
            <person name="Lutzoni F."/>
            <person name="Magnuson J."/>
            <person name="Mondo S."/>
            <person name="Nolan M."/>
            <person name="Ohm R."/>
            <person name="Pangilinan J."/>
            <person name="Park H.-J."/>
            <person name="Ramirez L."/>
            <person name="Alfaro M."/>
            <person name="Sun H."/>
            <person name="Tritt A."/>
            <person name="Yoshinaga Y."/>
            <person name="Zwiers L.-H."/>
            <person name="Turgeon B."/>
            <person name="Goodwin S."/>
            <person name="Spatafora J."/>
            <person name="Crous P."/>
            <person name="Grigoriev I."/>
        </authorList>
    </citation>
    <scope>NUCLEOTIDE SEQUENCE</scope>
    <source>
        <strain evidence="6">CBS 269.34</strain>
    </source>
</reference>
<evidence type="ECO:0000313" key="7">
    <source>
        <dbReference type="Proteomes" id="UP000799750"/>
    </source>
</evidence>
<name>A0A6A6QPW3_9PEZI</name>
<comment type="cofactor">
    <cofactor evidence="1 5">
        <name>heme</name>
        <dbReference type="ChEBI" id="CHEBI:30413"/>
    </cofactor>
</comment>
<dbReference type="PRINTS" id="PR00463">
    <property type="entry name" value="EP450I"/>
</dbReference>
<evidence type="ECO:0000256" key="1">
    <source>
        <dbReference type="ARBA" id="ARBA00001971"/>
    </source>
</evidence>
<accession>A0A6A6QPW3</accession>
<evidence type="ECO:0000256" key="3">
    <source>
        <dbReference type="ARBA" id="ARBA00022723"/>
    </source>
</evidence>
<dbReference type="PANTHER" id="PTHR24305">
    <property type="entry name" value="CYTOCHROME P450"/>
    <property type="match status" value="1"/>
</dbReference>
<evidence type="ECO:0000313" key="6">
    <source>
        <dbReference type="EMBL" id="KAF2494518.1"/>
    </source>
</evidence>
<comment type="similarity">
    <text evidence="2">Belongs to the cytochrome P450 family.</text>
</comment>
<keyword evidence="4 5" id="KW-0408">Iron</keyword>
<dbReference type="PANTHER" id="PTHR24305:SF232">
    <property type="entry name" value="P450, PUTATIVE (EUROFUNG)-RELATED"/>
    <property type="match status" value="1"/>
</dbReference>
<keyword evidence="5" id="KW-0349">Heme</keyword>
<dbReference type="SUPFAM" id="SSF48264">
    <property type="entry name" value="Cytochrome P450"/>
    <property type="match status" value="1"/>
</dbReference>
<dbReference type="InterPro" id="IPR036396">
    <property type="entry name" value="Cyt_P450_sf"/>
</dbReference>
<dbReference type="InterPro" id="IPR002401">
    <property type="entry name" value="Cyt_P450_E_grp-I"/>
</dbReference>
<dbReference type="GO" id="GO:0020037">
    <property type="term" value="F:heme binding"/>
    <property type="evidence" value="ECO:0007669"/>
    <property type="project" value="InterPro"/>
</dbReference>
<evidence type="ECO:0000256" key="5">
    <source>
        <dbReference type="PIRSR" id="PIRSR602401-1"/>
    </source>
</evidence>
<dbReference type="AlphaFoldDB" id="A0A6A6QPW3"/>
<dbReference type="Gene3D" id="1.10.630.10">
    <property type="entry name" value="Cytochrome P450"/>
    <property type="match status" value="1"/>
</dbReference>
<keyword evidence="7" id="KW-1185">Reference proteome</keyword>
<dbReference type="Proteomes" id="UP000799750">
    <property type="component" value="Unassembled WGS sequence"/>
</dbReference>